<evidence type="ECO:0000313" key="1">
    <source>
        <dbReference type="EMBL" id="MCI85778.1"/>
    </source>
</evidence>
<proteinExistence type="predicted"/>
<dbReference type="GO" id="GO:0000162">
    <property type="term" value="P:L-tryptophan biosynthetic process"/>
    <property type="evidence" value="ECO:0007669"/>
    <property type="project" value="TreeGrafter"/>
</dbReference>
<dbReference type="AlphaFoldDB" id="A0A392VBR7"/>
<sequence length="43" mass="4511">IIDEGEASIGAGGSIVALSNPEDEYEEMILKTKAPASTVIDFE</sequence>
<accession>A0A392VBR7</accession>
<dbReference type="PANTHER" id="PTHR11236:SF18">
    <property type="entry name" value="AMINODEOXYCHORISMATE SYNTHASE"/>
    <property type="match status" value="1"/>
</dbReference>
<protein>
    <submittedName>
        <fullName evidence="1">Para-aminobenzoate synthase-like</fullName>
    </submittedName>
</protein>
<dbReference type="EMBL" id="LXQA011123622">
    <property type="protein sequence ID" value="MCI85778.1"/>
    <property type="molecule type" value="Genomic_DNA"/>
</dbReference>
<dbReference type="Proteomes" id="UP000265520">
    <property type="component" value="Unassembled WGS sequence"/>
</dbReference>
<dbReference type="SUPFAM" id="SSF56322">
    <property type="entry name" value="ADC synthase"/>
    <property type="match status" value="1"/>
</dbReference>
<dbReference type="GO" id="GO:0005737">
    <property type="term" value="C:cytoplasm"/>
    <property type="evidence" value="ECO:0007669"/>
    <property type="project" value="TreeGrafter"/>
</dbReference>
<dbReference type="Gene3D" id="3.60.120.10">
    <property type="entry name" value="Anthranilate synthase"/>
    <property type="match status" value="1"/>
</dbReference>
<dbReference type="InterPro" id="IPR005801">
    <property type="entry name" value="ADC_synthase"/>
</dbReference>
<reference evidence="1 2" key="1">
    <citation type="journal article" date="2018" name="Front. Plant Sci.">
        <title>Red Clover (Trifolium pratense) and Zigzag Clover (T. medium) - A Picture of Genomic Similarities and Differences.</title>
        <authorList>
            <person name="Dluhosova J."/>
            <person name="Istvanek J."/>
            <person name="Nedelnik J."/>
            <person name="Repkova J."/>
        </authorList>
    </citation>
    <scope>NUCLEOTIDE SEQUENCE [LARGE SCALE GENOMIC DNA]</scope>
    <source>
        <strain evidence="2">cv. 10/8</strain>
        <tissue evidence="1">Leaf</tissue>
    </source>
</reference>
<dbReference type="InterPro" id="IPR019999">
    <property type="entry name" value="Anth_synth_I-like"/>
</dbReference>
<evidence type="ECO:0000313" key="2">
    <source>
        <dbReference type="Proteomes" id="UP000265520"/>
    </source>
</evidence>
<feature type="non-terminal residue" evidence="1">
    <location>
        <position position="1"/>
    </location>
</feature>
<dbReference type="GO" id="GO:0046820">
    <property type="term" value="F:4-amino-4-deoxychorismate synthase activity"/>
    <property type="evidence" value="ECO:0007669"/>
    <property type="project" value="TreeGrafter"/>
</dbReference>
<keyword evidence="2" id="KW-1185">Reference proteome</keyword>
<dbReference type="PANTHER" id="PTHR11236">
    <property type="entry name" value="AMINOBENZOATE/ANTHRANILATE SYNTHASE"/>
    <property type="match status" value="1"/>
</dbReference>
<organism evidence="1 2">
    <name type="scientific">Trifolium medium</name>
    <dbReference type="NCBI Taxonomy" id="97028"/>
    <lineage>
        <taxon>Eukaryota</taxon>
        <taxon>Viridiplantae</taxon>
        <taxon>Streptophyta</taxon>
        <taxon>Embryophyta</taxon>
        <taxon>Tracheophyta</taxon>
        <taxon>Spermatophyta</taxon>
        <taxon>Magnoliopsida</taxon>
        <taxon>eudicotyledons</taxon>
        <taxon>Gunneridae</taxon>
        <taxon>Pentapetalae</taxon>
        <taxon>rosids</taxon>
        <taxon>fabids</taxon>
        <taxon>Fabales</taxon>
        <taxon>Fabaceae</taxon>
        <taxon>Papilionoideae</taxon>
        <taxon>50 kb inversion clade</taxon>
        <taxon>NPAAA clade</taxon>
        <taxon>Hologalegina</taxon>
        <taxon>IRL clade</taxon>
        <taxon>Trifolieae</taxon>
        <taxon>Trifolium</taxon>
    </lineage>
</organism>
<comment type="caution">
    <text evidence="1">The sequence shown here is derived from an EMBL/GenBank/DDBJ whole genome shotgun (WGS) entry which is preliminary data.</text>
</comment>
<dbReference type="GO" id="GO:0008153">
    <property type="term" value="P:4-aminobenzoate biosynthetic process"/>
    <property type="evidence" value="ECO:0007669"/>
    <property type="project" value="TreeGrafter"/>
</dbReference>
<name>A0A392VBR7_9FABA</name>